<keyword evidence="12" id="KW-1185">Reference proteome</keyword>
<dbReference type="GO" id="GO:0005829">
    <property type="term" value="C:cytosol"/>
    <property type="evidence" value="ECO:0007669"/>
    <property type="project" value="TreeGrafter"/>
</dbReference>
<dbReference type="InterPro" id="IPR055066">
    <property type="entry name" value="AASDHPPT_N"/>
</dbReference>
<comment type="catalytic activity">
    <reaction evidence="8">
        <text>apo-[ACP] + acetyl-CoA = acetyl-[ACP] + adenosine 3',5'-bisphosphate + H(+)</text>
        <dbReference type="Rhea" id="RHEA:46564"/>
        <dbReference type="Rhea" id="RHEA-COMP:9621"/>
        <dbReference type="Rhea" id="RHEA-COMP:9690"/>
        <dbReference type="ChEBI" id="CHEBI:15378"/>
        <dbReference type="ChEBI" id="CHEBI:29999"/>
        <dbReference type="ChEBI" id="CHEBI:57288"/>
        <dbReference type="ChEBI" id="CHEBI:58343"/>
        <dbReference type="ChEBI" id="CHEBI:78446"/>
    </reaction>
    <physiologicalReaction direction="left-to-right" evidence="8">
        <dbReference type="Rhea" id="RHEA:46565"/>
    </physiologicalReaction>
</comment>
<proteinExistence type="inferred from homology"/>
<dbReference type="GO" id="GO:0008897">
    <property type="term" value="F:holo-[acyl-carrier-protein] synthase activity"/>
    <property type="evidence" value="ECO:0007669"/>
    <property type="project" value="UniProtKB-EC"/>
</dbReference>
<protein>
    <recommendedName>
        <fullName evidence="3">L-aminoadipate-semialdehyde dehydrogenase-phosphopantetheinyl transferase</fullName>
        <ecNumber evidence="2">2.7.8.7</ecNumber>
    </recommendedName>
    <alternativeName>
        <fullName evidence="5">4'-phosphopantetheinyl transferase</fullName>
    </alternativeName>
    <alternativeName>
        <fullName evidence="6">Alpha-aminoadipic semialdehyde dehydrogenase-phosphopantetheinyl transferase</fullName>
    </alternativeName>
</protein>
<dbReference type="InterPro" id="IPR037143">
    <property type="entry name" value="4-PPantetheinyl_Trfase_dom_sf"/>
</dbReference>
<evidence type="ECO:0000313" key="11">
    <source>
        <dbReference type="EMBL" id="PAA50958.1"/>
    </source>
</evidence>
<dbReference type="GO" id="GO:0000287">
    <property type="term" value="F:magnesium ion binding"/>
    <property type="evidence" value="ECO:0007669"/>
    <property type="project" value="InterPro"/>
</dbReference>
<dbReference type="Pfam" id="PF22624">
    <property type="entry name" value="AASDHPPT_N"/>
    <property type="match status" value="1"/>
</dbReference>
<dbReference type="GO" id="GO:0019878">
    <property type="term" value="P:lysine biosynthetic process via aminoadipic acid"/>
    <property type="evidence" value="ECO:0007669"/>
    <property type="project" value="TreeGrafter"/>
</dbReference>
<feature type="domain" description="4'-phosphopantetheinyl transferase N-terminal" evidence="10">
    <location>
        <begin position="10"/>
        <end position="101"/>
    </location>
</feature>
<dbReference type="InterPro" id="IPR050559">
    <property type="entry name" value="P-Pant_transferase_sf"/>
</dbReference>
<dbReference type="PANTHER" id="PTHR12215:SF10">
    <property type="entry name" value="L-AMINOADIPATE-SEMIALDEHYDE DEHYDROGENASE-PHOSPHOPANTETHEINYL TRANSFERASE"/>
    <property type="match status" value="1"/>
</dbReference>
<evidence type="ECO:0000256" key="8">
    <source>
        <dbReference type="ARBA" id="ARBA00048794"/>
    </source>
</evidence>
<evidence type="ECO:0000256" key="7">
    <source>
        <dbReference type="ARBA" id="ARBA00048641"/>
    </source>
</evidence>
<comment type="caution">
    <text evidence="11">The sequence shown here is derived from an EMBL/GenBank/DDBJ whole genome shotgun (WGS) entry which is preliminary data.</text>
</comment>
<reference evidence="11 12" key="1">
    <citation type="submission" date="2017-06" db="EMBL/GenBank/DDBJ databases">
        <title>A platform for efficient transgenesis in Macrostomum lignano, a flatworm model organism for stem cell research.</title>
        <authorList>
            <person name="Berezikov E."/>
        </authorList>
    </citation>
    <scope>NUCLEOTIDE SEQUENCE [LARGE SCALE GENOMIC DNA]</scope>
    <source>
        <strain evidence="11">DV1</strain>
        <tissue evidence="11">Whole organism</tissue>
    </source>
</reference>
<organism evidence="11 12">
    <name type="scientific">Macrostomum lignano</name>
    <dbReference type="NCBI Taxonomy" id="282301"/>
    <lineage>
        <taxon>Eukaryota</taxon>
        <taxon>Metazoa</taxon>
        <taxon>Spiralia</taxon>
        <taxon>Lophotrochozoa</taxon>
        <taxon>Platyhelminthes</taxon>
        <taxon>Rhabditophora</taxon>
        <taxon>Macrostomorpha</taxon>
        <taxon>Macrostomida</taxon>
        <taxon>Macrostomidae</taxon>
        <taxon>Macrostomum</taxon>
    </lineage>
</organism>
<evidence type="ECO:0000256" key="1">
    <source>
        <dbReference type="ARBA" id="ARBA00006195"/>
    </source>
</evidence>
<dbReference type="FunFam" id="3.90.470.20:FF:000003">
    <property type="entry name" value="L-aminoadipate-semialdehyde dehydrogenase-phosphopantetheinyl transferase"/>
    <property type="match status" value="1"/>
</dbReference>
<dbReference type="Pfam" id="PF01648">
    <property type="entry name" value="ACPS"/>
    <property type="match status" value="1"/>
</dbReference>
<evidence type="ECO:0000256" key="3">
    <source>
        <dbReference type="ARBA" id="ARBA00016301"/>
    </source>
</evidence>
<evidence type="ECO:0000256" key="6">
    <source>
        <dbReference type="ARBA" id="ARBA00033443"/>
    </source>
</evidence>
<sequence length="284" mass="31533">NNRWLFRTSAWLPSKDDWRLCLSCVSAEERRHVEQFLHRRDSKAALASRLLARRFGTSATGLDNSQLTACLQRSDKGRPFLAGFEADFNISHQGDVLILCGVCGPGLRVGCDVMKATLPRGESSAESFFRIMRRQLTEDEWRFVRSHGGDSQQLAAFYRIWCLKESVVKATGDGIGFSLSRLNCQPDPDFLFDAADLPLTTSRSIVYIDGSASSDWLFEEHRLPLGHVAAVAWQRRGGGAGSHVTLEAFTELAPLSSSICDGLQPITVSHDSEMSYQNFCNKPA</sequence>
<dbReference type="STRING" id="282301.A0A267DNU1"/>
<dbReference type="InterPro" id="IPR008278">
    <property type="entry name" value="4-PPantetheinyl_Trfase_dom"/>
</dbReference>
<dbReference type="EC" id="2.7.8.7" evidence="2"/>
<gene>
    <name evidence="11" type="ORF">BOX15_Mlig020684g1</name>
</gene>
<dbReference type="OrthoDB" id="26719at2759"/>
<dbReference type="Proteomes" id="UP000215902">
    <property type="component" value="Unassembled WGS sequence"/>
</dbReference>
<feature type="domain" description="4'-phosphopantetheinyl transferase" evidence="9">
    <location>
        <begin position="108"/>
        <end position="195"/>
    </location>
</feature>
<dbReference type="Gene3D" id="3.90.470.20">
    <property type="entry name" value="4'-phosphopantetheinyl transferase domain"/>
    <property type="match status" value="2"/>
</dbReference>
<evidence type="ECO:0000313" key="12">
    <source>
        <dbReference type="Proteomes" id="UP000215902"/>
    </source>
</evidence>
<evidence type="ECO:0000256" key="4">
    <source>
        <dbReference type="ARBA" id="ARBA00022679"/>
    </source>
</evidence>
<dbReference type="SUPFAM" id="SSF56214">
    <property type="entry name" value="4'-phosphopantetheinyl transferase"/>
    <property type="match status" value="2"/>
</dbReference>
<dbReference type="EMBL" id="NIVC01003527">
    <property type="protein sequence ID" value="PAA50958.1"/>
    <property type="molecule type" value="Genomic_DNA"/>
</dbReference>
<evidence type="ECO:0000256" key="2">
    <source>
        <dbReference type="ARBA" id="ARBA00013172"/>
    </source>
</evidence>
<comment type="similarity">
    <text evidence="1">Belongs to the P-Pant transferase superfamily. AcpS family.</text>
</comment>
<dbReference type="AlphaFoldDB" id="A0A267DNU1"/>
<evidence type="ECO:0000256" key="5">
    <source>
        <dbReference type="ARBA" id="ARBA00030484"/>
    </source>
</evidence>
<feature type="non-terminal residue" evidence="11">
    <location>
        <position position="1"/>
    </location>
</feature>
<keyword evidence="4" id="KW-0808">Transferase</keyword>
<comment type="catalytic activity">
    <reaction evidence="7">
        <text>apo-[ACP] + CoA = holo-[ACP] + adenosine 3',5'-bisphosphate + H(+)</text>
        <dbReference type="Rhea" id="RHEA:12068"/>
        <dbReference type="Rhea" id="RHEA-COMP:9685"/>
        <dbReference type="Rhea" id="RHEA-COMP:9690"/>
        <dbReference type="ChEBI" id="CHEBI:15378"/>
        <dbReference type="ChEBI" id="CHEBI:29999"/>
        <dbReference type="ChEBI" id="CHEBI:57287"/>
        <dbReference type="ChEBI" id="CHEBI:58343"/>
        <dbReference type="ChEBI" id="CHEBI:64479"/>
        <dbReference type="EC" id="2.7.8.7"/>
    </reaction>
    <physiologicalReaction direction="left-to-right" evidence="7">
        <dbReference type="Rhea" id="RHEA:12069"/>
    </physiologicalReaction>
</comment>
<evidence type="ECO:0000259" key="10">
    <source>
        <dbReference type="Pfam" id="PF22624"/>
    </source>
</evidence>
<name>A0A267DNU1_9PLAT</name>
<evidence type="ECO:0000259" key="9">
    <source>
        <dbReference type="Pfam" id="PF01648"/>
    </source>
</evidence>
<accession>A0A267DNU1</accession>
<dbReference type="PANTHER" id="PTHR12215">
    <property type="entry name" value="PHOSPHOPANTETHEINE TRANSFERASE"/>
    <property type="match status" value="1"/>
</dbReference>